<evidence type="ECO:0000256" key="1">
    <source>
        <dbReference type="SAM" id="MobiDB-lite"/>
    </source>
</evidence>
<accession>A0ABT2JII1</accession>
<proteinExistence type="predicted"/>
<protein>
    <submittedName>
        <fullName evidence="3">DUF397 domain-containing protein</fullName>
    </submittedName>
</protein>
<evidence type="ECO:0000313" key="4">
    <source>
        <dbReference type="Proteomes" id="UP001156441"/>
    </source>
</evidence>
<feature type="region of interest" description="Disordered" evidence="1">
    <location>
        <begin position="53"/>
        <end position="76"/>
    </location>
</feature>
<organism evidence="3 4">
    <name type="scientific">Actinophytocola gossypii</name>
    <dbReference type="NCBI Taxonomy" id="2812003"/>
    <lineage>
        <taxon>Bacteria</taxon>
        <taxon>Bacillati</taxon>
        <taxon>Actinomycetota</taxon>
        <taxon>Actinomycetes</taxon>
        <taxon>Pseudonocardiales</taxon>
        <taxon>Pseudonocardiaceae</taxon>
    </lineage>
</organism>
<dbReference type="RefSeq" id="WP_311202781.1">
    <property type="nucleotide sequence ID" value="NZ_JAFFZE010000027.1"/>
</dbReference>
<keyword evidence="4" id="KW-1185">Reference proteome</keyword>
<feature type="domain" description="DUF397" evidence="2">
    <location>
        <begin position="9"/>
        <end position="46"/>
    </location>
</feature>
<reference evidence="3 4" key="1">
    <citation type="submission" date="2021-02" db="EMBL/GenBank/DDBJ databases">
        <title>Actinophytocola xerophila sp. nov., isolated from soil of cotton cropping field.</title>
        <authorList>
            <person name="Huang R."/>
            <person name="Chen X."/>
            <person name="Ge X."/>
            <person name="Liu W."/>
        </authorList>
    </citation>
    <scope>NUCLEOTIDE SEQUENCE [LARGE SCALE GENOMIC DNA]</scope>
    <source>
        <strain evidence="3 4">S1-96</strain>
    </source>
</reference>
<sequence length="113" mass="12076">MGTAPRPPRWRTSSFSSNGTSCVEVWNDLAALRDSKNAEGPALRVDLRGFVTPSRLDGSTSADVPSNPAARRRAGAPAQVYSPDLCIAQRLAALVGASRIGRGSVWRRCSHMP</sequence>
<dbReference type="InterPro" id="IPR007278">
    <property type="entry name" value="DUF397"/>
</dbReference>
<dbReference type="Proteomes" id="UP001156441">
    <property type="component" value="Unassembled WGS sequence"/>
</dbReference>
<gene>
    <name evidence="3" type="ORF">JT362_31650</name>
</gene>
<name>A0ABT2JII1_9PSEU</name>
<dbReference type="EMBL" id="JAFFZE010000027">
    <property type="protein sequence ID" value="MCT2587683.1"/>
    <property type="molecule type" value="Genomic_DNA"/>
</dbReference>
<dbReference type="Pfam" id="PF04149">
    <property type="entry name" value="DUF397"/>
    <property type="match status" value="1"/>
</dbReference>
<comment type="caution">
    <text evidence="3">The sequence shown here is derived from an EMBL/GenBank/DDBJ whole genome shotgun (WGS) entry which is preliminary data.</text>
</comment>
<evidence type="ECO:0000259" key="2">
    <source>
        <dbReference type="Pfam" id="PF04149"/>
    </source>
</evidence>
<evidence type="ECO:0000313" key="3">
    <source>
        <dbReference type="EMBL" id="MCT2587683.1"/>
    </source>
</evidence>